<dbReference type="RefSeq" id="WP_145811256.1">
    <property type="nucleotide sequence ID" value="NZ_VIVK01000001.1"/>
</dbReference>
<comment type="caution">
    <text evidence="3">The sequence shown here is derived from an EMBL/GenBank/DDBJ whole genome shotgun (WGS) entry which is preliminary data.</text>
</comment>
<dbReference type="SUPFAM" id="SSF55961">
    <property type="entry name" value="Bet v1-like"/>
    <property type="match status" value="1"/>
</dbReference>
<comment type="similarity">
    <text evidence="1">Belongs to the AHA1 family.</text>
</comment>
<evidence type="ECO:0000256" key="1">
    <source>
        <dbReference type="ARBA" id="ARBA00006817"/>
    </source>
</evidence>
<dbReference type="OrthoDB" id="9803476at2"/>
<dbReference type="Proteomes" id="UP000318380">
    <property type="component" value="Unassembled WGS sequence"/>
</dbReference>
<dbReference type="AlphaFoldDB" id="A0A561BZS8"/>
<organism evidence="3 4">
    <name type="scientific">Kribbella amoyensis</name>
    <dbReference type="NCBI Taxonomy" id="996641"/>
    <lineage>
        <taxon>Bacteria</taxon>
        <taxon>Bacillati</taxon>
        <taxon>Actinomycetota</taxon>
        <taxon>Actinomycetes</taxon>
        <taxon>Propionibacteriales</taxon>
        <taxon>Kribbellaceae</taxon>
        <taxon>Kribbella</taxon>
    </lineage>
</organism>
<evidence type="ECO:0000313" key="4">
    <source>
        <dbReference type="Proteomes" id="UP000318380"/>
    </source>
</evidence>
<evidence type="ECO:0000259" key="2">
    <source>
        <dbReference type="Pfam" id="PF08327"/>
    </source>
</evidence>
<dbReference type="InterPro" id="IPR023393">
    <property type="entry name" value="START-like_dom_sf"/>
</dbReference>
<sequence>MEYGSIEREIHVDASPEVVFEVISSPVHLKEWWPDEAELDRATPGGVGQLVFGEPGSPDALAEQFTVVDADPPRLFSIRWLYPEGAAPGPGNSLLITFELVPTSGGTTVRLTETGFRERGWEAAVLEEAYRDHVTGWDTFVPRLGEYVKRLAANR</sequence>
<gene>
    <name evidence="3" type="ORF">FB561_5357</name>
</gene>
<keyword evidence="4" id="KW-1185">Reference proteome</keyword>
<evidence type="ECO:0000313" key="3">
    <source>
        <dbReference type="EMBL" id="TWD84182.1"/>
    </source>
</evidence>
<dbReference type="InterPro" id="IPR013538">
    <property type="entry name" value="ASHA1/2-like_C"/>
</dbReference>
<dbReference type="Pfam" id="PF08327">
    <property type="entry name" value="AHSA1"/>
    <property type="match status" value="1"/>
</dbReference>
<feature type="domain" description="Activator of Hsp90 ATPase homologue 1/2-like C-terminal" evidence="2">
    <location>
        <begin position="13"/>
        <end position="148"/>
    </location>
</feature>
<dbReference type="EMBL" id="VIVK01000001">
    <property type="protein sequence ID" value="TWD84182.1"/>
    <property type="molecule type" value="Genomic_DNA"/>
</dbReference>
<name>A0A561BZS8_9ACTN</name>
<protein>
    <submittedName>
        <fullName evidence="3">Uncharacterized protein YndB with AHSA1/START domain</fullName>
    </submittedName>
</protein>
<proteinExistence type="inferred from homology"/>
<accession>A0A561BZS8</accession>
<dbReference type="Gene3D" id="3.30.530.20">
    <property type="match status" value="1"/>
</dbReference>
<reference evidence="3 4" key="1">
    <citation type="submission" date="2019-06" db="EMBL/GenBank/DDBJ databases">
        <title>Sequencing the genomes of 1000 actinobacteria strains.</title>
        <authorList>
            <person name="Klenk H.-P."/>
        </authorList>
    </citation>
    <scope>NUCLEOTIDE SEQUENCE [LARGE SCALE GENOMIC DNA]</scope>
    <source>
        <strain evidence="3 4">DSM 24683</strain>
    </source>
</reference>